<dbReference type="GO" id="GO:0015631">
    <property type="term" value="F:tubulin binding"/>
    <property type="evidence" value="ECO:0007669"/>
    <property type="project" value="TreeGrafter"/>
</dbReference>
<accession>A0A812L2W5</accession>
<dbReference type="Pfam" id="PF03133">
    <property type="entry name" value="TTL"/>
    <property type="match status" value="1"/>
</dbReference>
<dbReference type="InterPro" id="IPR004344">
    <property type="entry name" value="TTL/TTLL_fam"/>
</dbReference>
<gene>
    <name evidence="4" type="primary">TTLL6</name>
    <name evidence="4" type="ORF">SPIL2461_LOCUS3956</name>
</gene>
<dbReference type="GO" id="GO:0000226">
    <property type="term" value="P:microtubule cytoskeleton organization"/>
    <property type="evidence" value="ECO:0007669"/>
    <property type="project" value="TreeGrafter"/>
</dbReference>
<reference evidence="4" key="1">
    <citation type="submission" date="2021-02" db="EMBL/GenBank/DDBJ databases">
        <authorList>
            <person name="Dougan E. K."/>
            <person name="Rhodes N."/>
            <person name="Thang M."/>
            <person name="Chan C."/>
        </authorList>
    </citation>
    <scope>NUCLEOTIDE SEQUENCE</scope>
</reference>
<dbReference type="GO" id="GO:0070740">
    <property type="term" value="F:tubulin-glutamic acid ligase activity"/>
    <property type="evidence" value="ECO:0007669"/>
    <property type="project" value="TreeGrafter"/>
</dbReference>
<dbReference type="AlphaFoldDB" id="A0A812L2W5"/>
<evidence type="ECO:0000256" key="1">
    <source>
        <dbReference type="ARBA" id="ARBA00022598"/>
    </source>
</evidence>
<organism evidence="4 5">
    <name type="scientific">Symbiodinium pilosum</name>
    <name type="common">Dinoflagellate</name>
    <dbReference type="NCBI Taxonomy" id="2952"/>
    <lineage>
        <taxon>Eukaryota</taxon>
        <taxon>Sar</taxon>
        <taxon>Alveolata</taxon>
        <taxon>Dinophyceae</taxon>
        <taxon>Suessiales</taxon>
        <taxon>Symbiodiniaceae</taxon>
        <taxon>Symbiodinium</taxon>
    </lineage>
</organism>
<dbReference type="GO" id="GO:0005524">
    <property type="term" value="F:ATP binding"/>
    <property type="evidence" value="ECO:0007669"/>
    <property type="project" value="UniProtKB-KW"/>
</dbReference>
<dbReference type="Gene3D" id="3.30.470.20">
    <property type="entry name" value="ATP-grasp fold, B domain"/>
    <property type="match status" value="1"/>
</dbReference>
<comment type="caution">
    <text evidence="4">The sequence shown here is derived from an EMBL/GenBank/DDBJ whole genome shotgun (WGS) entry which is preliminary data.</text>
</comment>
<dbReference type="Proteomes" id="UP000649617">
    <property type="component" value="Unassembled WGS sequence"/>
</dbReference>
<keyword evidence="3" id="KW-0067">ATP-binding</keyword>
<evidence type="ECO:0000256" key="2">
    <source>
        <dbReference type="ARBA" id="ARBA00022741"/>
    </source>
</evidence>
<feature type="non-terminal residue" evidence="4">
    <location>
        <position position="1"/>
    </location>
</feature>
<keyword evidence="5" id="KW-1185">Reference proteome</keyword>
<dbReference type="GO" id="GO:0036064">
    <property type="term" value="C:ciliary basal body"/>
    <property type="evidence" value="ECO:0007669"/>
    <property type="project" value="TreeGrafter"/>
</dbReference>
<dbReference type="EMBL" id="CAJNIZ010005016">
    <property type="protein sequence ID" value="CAE7238044.1"/>
    <property type="molecule type" value="Genomic_DNA"/>
</dbReference>
<evidence type="ECO:0000313" key="5">
    <source>
        <dbReference type="Proteomes" id="UP000649617"/>
    </source>
</evidence>
<dbReference type="PANTHER" id="PTHR12241">
    <property type="entry name" value="TUBULIN POLYGLUTAMYLASE"/>
    <property type="match status" value="1"/>
</dbReference>
<evidence type="ECO:0000313" key="4">
    <source>
        <dbReference type="EMBL" id="CAE7238044.1"/>
    </source>
</evidence>
<feature type="non-terminal residue" evidence="4">
    <location>
        <position position="471"/>
    </location>
</feature>
<keyword evidence="1" id="KW-0436">Ligase</keyword>
<dbReference type="OrthoDB" id="417495at2759"/>
<dbReference type="SUPFAM" id="SSF56059">
    <property type="entry name" value="Glutathione synthetase ATP-binding domain-like"/>
    <property type="match status" value="1"/>
</dbReference>
<name>A0A812L2W5_SYMPI</name>
<sequence length="471" mass="53136">VVPEALKEGDLVSATAEKAKARALPPDPAWPVSDLRAFDAPTEGHCEINYGPLLREVLRARGWRYSTAPCHGVYDEDTDSSTFYVKEFEACLRGKSPSELFGKSGSLEDGYRLQSLRLPRHALWMMGRMPFRVPGTARDQCRSREDFVQLVVDHGAGLPGKPGNYRIAKFPGTERILFKTNFTKAFKDKAWYPTTFVLPEEKQGFLREVAARRNALWIGKPRNEYGGAGICVWKGTDPALKRTIQEIKAGRSVMQRYLADPLLLGGYKFHIRIHLVITNLSPLEAFVQENGQCLFATKPYRVCDKTLGVNFDPPVHVTNMGLNATPDNKDNFLKEKPLIGKGQQIRVRQLINHLMSVNPNFDRTYFWQQVLDIAADTATYIGTSVQRRFKVLPDRHFEIFGMDLMLDKKFKVWMCEVNTDPGLGYPDKEVLGSPNPDYKKELTACAETLHDVFALLGLDSGVKQTQGSLRH</sequence>
<evidence type="ECO:0000256" key="3">
    <source>
        <dbReference type="ARBA" id="ARBA00022840"/>
    </source>
</evidence>
<dbReference type="PROSITE" id="PS51221">
    <property type="entry name" value="TTL"/>
    <property type="match status" value="1"/>
</dbReference>
<proteinExistence type="predicted"/>
<protein>
    <submittedName>
        <fullName evidence="4">TTLL6 protein</fullName>
    </submittedName>
</protein>
<keyword evidence="2" id="KW-0547">Nucleotide-binding</keyword>